<accession>A0ABQ5EWB6</accession>
<dbReference type="EMBL" id="BQNB010016706">
    <property type="protein sequence ID" value="GJT54832.1"/>
    <property type="molecule type" value="Genomic_DNA"/>
</dbReference>
<organism evidence="2 3">
    <name type="scientific">Tanacetum coccineum</name>
    <dbReference type="NCBI Taxonomy" id="301880"/>
    <lineage>
        <taxon>Eukaryota</taxon>
        <taxon>Viridiplantae</taxon>
        <taxon>Streptophyta</taxon>
        <taxon>Embryophyta</taxon>
        <taxon>Tracheophyta</taxon>
        <taxon>Spermatophyta</taxon>
        <taxon>Magnoliopsida</taxon>
        <taxon>eudicotyledons</taxon>
        <taxon>Gunneridae</taxon>
        <taxon>Pentapetalae</taxon>
        <taxon>asterids</taxon>
        <taxon>campanulids</taxon>
        <taxon>Asterales</taxon>
        <taxon>Asteraceae</taxon>
        <taxon>Asteroideae</taxon>
        <taxon>Anthemideae</taxon>
        <taxon>Anthemidinae</taxon>
        <taxon>Tanacetum</taxon>
    </lineage>
</organism>
<proteinExistence type="predicted"/>
<evidence type="ECO:0000313" key="2">
    <source>
        <dbReference type="EMBL" id="GJT54832.1"/>
    </source>
</evidence>
<reference evidence="2" key="2">
    <citation type="submission" date="2022-01" db="EMBL/GenBank/DDBJ databases">
        <authorList>
            <person name="Yamashiro T."/>
            <person name="Shiraishi A."/>
            <person name="Satake H."/>
            <person name="Nakayama K."/>
        </authorList>
    </citation>
    <scope>NUCLEOTIDE SEQUENCE</scope>
</reference>
<keyword evidence="3" id="KW-1185">Reference proteome</keyword>
<gene>
    <name evidence="2" type="ORF">Tco_0989886</name>
</gene>
<feature type="region of interest" description="Disordered" evidence="1">
    <location>
        <begin position="159"/>
        <end position="191"/>
    </location>
</feature>
<name>A0ABQ5EWB6_9ASTR</name>
<dbReference type="Proteomes" id="UP001151760">
    <property type="component" value="Unassembled WGS sequence"/>
</dbReference>
<comment type="caution">
    <text evidence="2">The sequence shown here is derived from an EMBL/GenBank/DDBJ whole genome shotgun (WGS) entry which is preliminary data.</text>
</comment>
<evidence type="ECO:0000256" key="1">
    <source>
        <dbReference type="SAM" id="MobiDB-lite"/>
    </source>
</evidence>
<reference evidence="2" key="1">
    <citation type="journal article" date="2022" name="Int. J. Mol. Sci.">
        <title>Draft Genome of Tanacetum Coccineum: Genomic Comparison of Closely Related Tanacetum-Family Plants.</title>
        <authorList>
            <person name="Yamashiro T."/>
            <person name="Shiraishi A."/>
            <person name="Nakayama K."/>
            <person name="Satake H."/>
        </authorList>
    </citation>
    <scope>NUCLEOTIDE SEQUENCE</scope>
</reference>
<evidence type="ECO:0000313" key="3">
    <source>
        <dbReference type="Proteomes" id="UP001151760"/>
    </source>
</evidence>
<sequence length="191" mass="21452">MIEKPVLNNKGRVTGQREVRPVWNNAERVNCQNKLTQPHPKRNFVPTAVTTKSEQVPVNAAKQKKLSKRQPTSISTSQERFFISIDGGFIAFAGSPKGGKITGKVTAWNQTNRKEPANQVIMLSSNYSQYILYHYIKIDPIAKDVVCLIDTIKITNEEPAIKGERNGQEKEGGASNKEDDQNVQDFRAELR</sequence>
<protein>
    <submittedName>
        <fullName evidence="2">Uncharacterized protein</fullName>
    </submittedName>
</protein>